<proteinExistence type="predicted"/>
<feature type="compositionally biased region" description="Basic residues" evidence="1">
    <location>
        <begin position="1"/>
        <end position="12"/>
    </location>
</feature>
<dbReference type="SMART" id="SM00194">
    <property type="entry name" value="PTPc"/>
    <property type="match status" value="1"/>
</dbReference>
<protein>
    <recommendedName>
        <fullName evidence="6">Protein-tyrosine phosphatase</fullName>
    </recommendedName>
</protein>
<feature type="compositionally biased region" description="Basic and acidic residues" evidence="1">
    <location>
        <begin position="20"/>
        <end position="30"/>
    </location>
</feature>
<dbReference type="SUPFAM" id="SSF52799">
    <property type="entry name" value="(Phosphotyrosine protein) phosphatases II"/>
    <property type="match status" value="1"/>
</dbReference>
<dbReference type="PROSITE" id="PS50055">
    <property type="entry name" value="TYR_PHOSPHATASE_PTP"/>
    <property type="match status" value="1"/>
</dbReference>
<dbReference type="PANTHER" id="PTHR46163:SF10">
    <property type="entry name" value="PROTEIN-TYROSINE PHOSPHATASE-RELATED"/>
    <property type="match status" value="1"/>
</dbReference>
<dbReference type="InterPro" id="IPR000242">
    <property type="entry name" value="PTP_cat"/>
</dbReference>
<evidence type="ECO:0000313" key="5">
    <source>
        <dbReference type="Proteomes" id="UP000835052"/>
    </source>
</evidence>
<dbReference type="Proteomes" id="UP000835052">
    <property type="component" value="Unassembled WGS sequence"/>
</dbReference>
<dbReference type="InterPro" id="IPR029021">
    <property type="entry name" value="Prot-tyrosine_phosphatase-like"/>
</dbReference>
<dbReference type="Gene3D" id="3.90.190.10">
    <property type="entry name" value="Protein tyrosine phosphatase superfamily"/>
    <property type="match status" value="1"/>
</dbReference>
<dbReference type="CDD" id="cd00047">
    <property type="entry name" value="PTPc"/>
    <property type="match status" value="1"/>
</dbReference>
<evidence type="ECO:0008006" key="6">
    <source>
        <dbReference type="Google" id="ProtNLM"/>
    </source>
</evidence>
<reference evidence="4" key="1">
    <citation type="submission" date="2020-10" db="EMBL/GenBank/DDBJ databases">
        <authorList>
            <person name="Kikuchi T."/>
        </authorList>
    </citation>
    <scope>NUCLEOTIDE SEQUENCE</scope>
    <source>
        <strain evidence="4">NKZ352</strain>
    </source>
</reference>
<dbReference type="OrthoDB" id="6058203at2759"/>
<dbReference type="InterPro" id="IPR052782">
    <property type="entry name" value="Oocyte-zygote_transition_reg"/>
</dbReference>
<dbReference type="GO" id="GO:0004725">
    <property type="term" value="F:protein tyrosine phosphatase activity"/>
    <property type="evidence" value="ECO:0007669"/>
    <property type="project" value="InterPro"/>
</dbReference>
<evidence type="ECO:0000313" key="4">
    <source>
        <dbReference type="EMBL" id="CAD6194956.1"/>
    </source>
</evidence>
<evidence type="ECO:0000259" key="3">
    <source>
        <dbReference type="PROSITE" id="PS50056"/>
    </source>
</evidence>
<accession>A0A8S1HE36</accession>
<dbReference type="PROSITE" id="PS50056">
    <property type="entry name" value="TYR_PHOSPHATASE_2"/>
    <property type="match status" value="1"/>
</dbReference>
<dbReference type="Pfam" id="PF00102">
    <property type="entry name" value="Y_phosphatase"/>
    <property type="match status" value="1"/>
</dbReference>
<comment type="caution">
    <text evidence="4">The sequence shown here is derived from an EMBL/GenBank/DDBJ whole genome shotgun (WGS) entry which is preliminary data.</text>
</comment>
<dbReference type="EMBL" id="CAJGYM010000049">
    <property type="protein sequence ID" value="CAD6194956.1"/>
    <property type="molecule type" value="Genomic_DNA"/>
</dbReference>
<feature type="domain" description="Tyrosine-protein phosphatase" evidence="2">
    <location>
        <begin position="133"/>
        <end position="361"/>
    </location>
</feature>
<feature type="region of interest" description="Disordered" evidence="1">
    <location>
        <begin position="1"/>
        <end position="45"/>
    </location>
</feature>
<feature type="domain" description="Tyrosine specific protein phosphatases" evidence="3">
    <location>
        <begin position="283"/>
        <end position="352"/>
    </location>
</feature>
<dbReference type="InterPro" id="IPR003595">
    <property type="entry name" value="Tyr_Pase_cat"/>
</dbReference>
<dbReference type="PANTHER" id="PTHR46163">
    <property type="entry name" value="TYROSINE-PROTEIN PHOSPHATASE-RELATED"/>
    <property type="match status" value="1"/>
</dbReference>
<organism evidence="4 5">
    <name type="scientific">Caenorhabditis auriculariae</name>
    <dbReference type="NCBI Taxonomy" id="2777116"/>
    <lineage>
        <taxon>Eukaryota</taxon>
        <taxon>Metazoa</taxon>
        <taxon>Ecdysozoa</taxon>
        <taxon>Nematoda</taxon>
        <taxon>Chromadorea</taxon>
        <taxon>Rhabditida</taxon>
        <taxon>Rhabditina</taxon>
        <taxon>Rhabditomorpha</taxon>
        <taxon>Rhabditoidea</taxon>
        <taxon>Rhabditidae</taxon>
        <taxon>Peloderinae</taxon>
        <taxon>Caenorhabditis</taxon>
    </lineage>
</organism>
<dbReference type="PRINTS" id="PR00700">
    <property type="entry name" value="PRTYPHPHTASE"/>
</dbReference>
<evidence type="ECO:0000259" key="2">
    <source>
        <dbReference type="PROSITE" id="PS50055"/>
    </source>
</evidence>
<dbReference type="PROSITE" id="PS00383">
    <property type="entry name" value="TYR_PHOSPHATASE_1"/>
    <property type="match status" value="1"/>
</dbReference>
<name>A0A8S1HE36_9PELO</name>
<dbReference type="AlphaFoldDB" id="A0A8S1HE36"/>
<evidence type="ECO:0000256" key="1">
    <source>
        <dbReference type="SAM" id="MobiDB-lite"/>
    </source>
</evidence>
<dbReference type="SMART" id="SM00404">
    <property type="entry name" value="PTPc_motif"/>
    <property type="match status" value="1"/>
</dbReference>
<keyword evidence="5" id="KW-1185">Reference proteome</keyword>
<dbReference type="InterPro" id="IPR016130">
    <property type="entry name" value="Tyr_Pase_AS"/>
</dbReference>
<dbReference type="InterPro" id="IPR000387">
    <property type="entry name" value="Tyr_Pase_dom"/>
</dbReference>
<sequence length="392" mass="44781">MSARSTHRRRGSAKANATIEKTKTEADRSKIRSPSRRSPRREGRWLNKRAKLRLLKKSSKRIDKNNTQDMTTDEVLGTIDLGSTDSRAKWVAFVMTEYPTVKKLMTLFSDFRKKKTSTIKSAPKSSTMLRFGDRNRYEDILCLDATRVILKERPPENDYIHASWMRMPDSMAYICTQAPMKSTMEDFWHMIFTEKVSMIIMLCSYTEDNMSKCDVYLPETTDSATYGPYKVTKKSSPSINIESVKHRVFEVQKTGSPGTITVSHFIHSGWLDHFAPKSPGGIVQLLKLAREKSNNCPVVVHCSAGIGRSATFIAIDYGSQRVKEMPTLNPLDIVKEVRLMRHQSVQSYFQFGFMIMCIFDLFLQDGVITKNPQAVSRYISGYTQFVVRKGKT</sequence>
<gene>
    <name evidence="4" type="ORF">CAUJ_LOCUS10875</name>
</gene>